<evidence type="ECO:0000256" key="2">
    <source>
        <dbReference type="ARBA" id="ARBA00007141"/>
    </source>
</evidence>
<evidence type="ECO:0000313" key="7">
    <source>
        <dbReference type="EMBL" id="KAL3654717.1"/>
    </source>
</evidence>
<comment type="caution">
    <text evidence="7">The sequence shown here is derived from an EMBL/GenBank/DDBJ whole genome shotgun (WGS) entry which is preliminary data.</text>
</comment>
<evidence type="ECO:0000256" key="5">
    <source>
        <dbReference type="ARBA" id="ARBA00022989"/>
    </source>
</evidence>
<keyword evidence="8" id="KW-1185">Reference proteome</keyword>
<dbReference type="GO" id="GO:0005789">
    <property type="term" value="C:endoplasmic reticulum membrane"/>
    <property type="evidence" value="ECO:0007669"/>
    <property type="project" value="UniProtKB-SubCell"/>
</dbReference>
<dbReference type="AlphaFoldDB" id="A0ABD3EKI8"/>
<dbReference type="EMBL" id="JAVIJP010000003">
    <property type="protein sequence ID" value="KAL3654717.1"/>
    <property type="molecule type" value="Genomic_DNA"/>
</dbReference>
<dbReference type="Proteomes" id="UP001632038">
    <property type="component" value="Unassembled WGS sequence"/>
</dbReference>
<accession>A0ABD3EKI8</accession>
<comment type="similarity">
    <text evidence="2">Belongs to the ERG2 family.</text>
</comment>
<protein>
    <submittedName>
        <fullName evidence="7">Uncharacterized protein</fullName>
    </submittedName>
</protein>
<comment type="subcellular location">
    <subcellularLocation>
        <location evidence="1">Endoplasmic reticulum membrane</location>
    </subcellularLocation>
</comment>
<dbReference type="PANTHER" id="PTHR10868:SF1">
    <property type="entry name" value="SIGMA NON-OPIOID INTRACELLULAR RECEPTOR 1"/>
    <property type="match status" value="1"/>
</dbReference>
<keyword evidence="6" id="KW-0472">Membrane</keyword>
<sequence length="108" mass="11899">MCCNSSIMLCLSPGLVMDLGENSKGVEGLNGRFMFLKNGLEEFVGKQVSSCSSVDNSQDGLLLNSRCVLYKSMSEEVGIWGWPLLTSGLLTAEHYFDRSAFYLDECHS</sequence>
<evidence type="ECO:0000256" key="6">
    <source>
        <dbReference type="ARBA" id="ARBA00023136"/>
    </source>
</evidence>
<evidence type="ECO:0000313" key="8">
    <source>
        <dbReference type="Proteomes" id="UP001632038"/>
    </source>
</evidence>
<name>A0ABD3EKI8_9LAMI</name>
<reference evidence="8" key="1">
    <citation type="journal article" date="2024" name="IScience">
        <title>Strigolactones Initiate the Formation of Haustorium-like Structures in Castilleja.</title>
        <authorList>
            <person name="Buerger M."/>
            <person name="Peterson D."/>
            <person name="Chory J."/>
        </authorList>
    </citation>
    <scope>NUCLEOTIDE SEQUENCE [LARGE SCALE GENOMIC DNA]</scope>
</reference>
<organism evidence="7 8">
    <name type="scientific">Castilleja foliolosa</name>
    <dbReference type="NCBI Taxonomy" id="1961234"/>
    <lineage>
        <taxon>Eukaryota</taxon>
        <taxon>Viridiplantae</taxon>
        <taxon>Streptophyta</taxon>
        <taxon>Embryophyta</taxon>
        <taxon>Tracheophyta</taxon>
        <taxon>Spermatophyta</taxon>
        <taxon>Magnoliopsida</taxon>
        <taxon>eudicotyledons</taxon>
        <taxon>Gunneridae</taxon>
        <taxon>Pentapetalae</taxon>
        <taxon>asterids</taxon>
        <taxon>lamiids</taxon>
        <taxon>Lamiales</taxon>
        <taxon>Orobanchaceae</taxon>
        <taxon>Pedicularideae</taxon>
        <taxon>Castillejinae</taxon>
        <taxon>Castilleja</taxon>
    </lineage>
</organism>
<dbReference type="PANTHER" id="PTHR10868">
    <property type="entry name" value="SIGMA 1-TYPE OPIOID RECEPTOR-RELATED"/>
    <property type="match status" value="1"/>
</dbReference>
<evidence type="ECO:0000256" key="4">
    <source>
        <dbReference type="ARBA" id="ARBA00022824"/>
    </source>
</evidence>
<dbReference type="InterPro" id="IPR006716">
    <property type="entry name" value="ERG2_sigma1_rcpt-like"/>
</dbReference>
<gene>
    <name evidence="7" type="ORF">CASFOL_001452</name>
</gene>
<keyword evidence="3" id="KW-0812">Transmembrane</keyword>
<evidence type="ECO:0000256" key="1">
    <source>
        <dbReference type="ARBA" id="ARBA00004586"/>
    </source>
</evidence>
<keyword evidence="5" id="KW-1133">Transmembrane helix</keyword>
<evidence type="ECO:0000256" key="3">
    <source>
        <dbReference type="ARBA" id="ARBA00022692"/>
    </source>
</evidence>
<proteinExistence type="inferred from homology"/>
<keyword evidence="4" id="KW-0256">Endoplasmic reticulum</keyword>